<dbReference type="FunFam" id="3.30.200.20:FF:000042">
    <property type="entry name" value="Aurora kinase A"/>
    <property type="match status" value="1"/>
</dbReference>
<dbReference type="Pfam" id="PF00069">
    <property type="entry name" value="Pkinase"/>
    <property type="match status" value="1"/>
</dbReference>
<evidence type="ECO:0000256" key="2">
    <source>
        <dbReference type="ARBA" id="ARBA00006234"/>
    </source>
</evidence>
<evidence type="ECO:0000256" key="4">
    <source>
        <dbReference type="ARBA" id="ARBA00012513"/>
    </source>
</evidence>
<comment type="subcellular location">
    <subcellularLocation>
        <location evidence="1">Mitochondrion</location>
    </subcellularLocation>
</comment>
<reference evidence="22 23" key="1">
    <citation type="submission" date="2020-10" db="EMBL/GenBank/DDBJ databases">
        <title>The Coptis chinensis genome and diversification of protoberbering-type alkaloids.</title>
        <authorList>
            <person name="Wang B."/>
            <person name="Shu S."/>
            <person name="Song C."/>
            <person name="Liu Y."/>
        </authorList>
    </citation>
    <scope>NUCLEOTIDE SEQUENCE [LARGE SCALE GENOMIC DNA]</scope>
    <source>
        <strain evidence="22">HL-2020</strain>
        <tissue evidence="22">Leaf</tissue>
    </source>
</reference>
<dbReference type="InterPro" id="IPR018451">
    <property type="entry name" value="NAF/FISL_domain"/>
</dbReference>
<keyword evidence="11" id="KW-0496">Mitochondrion</keyword>
<evidence type="ECO:0000256" key="8">
    <source>
        <dbReference type="ARBA" id="ARBA00022777"/>
    </source>
</evidence>
<dbReference type="GO" id="GO:0005739">
    <property type="term" value="C:mitochondrion"/>
    <property type="evidence" value="ECO:0007669"/>
    <property type="project" value="UniProtKB-SubCell"/>
</dbReference>
<evidence type="ECO:0000259" key="21">
    <source>
        <dbReference type="PROSITE" id="PS50816"/>
    </source>
</evidence>
<keyword evidence="6" id="KW-0808">Transferase</keyword>
<evidence type="ECO:0000256" key="15">
    <source>
        <dbReference type="ARBA" id="ARBA00048679"/>
    </source>
</evidence>
<proteinExistence type="inferred from homology"/>
<accession>A0A835GX20</accession>
<dbReference type="PROSITE" id="PS00108">
    <property type="entry name" value="PROTEIN_KINASE_ST"/>
    <property type="match status" value="1"/>
</dbReference>
<dbReference type="InterPro" id="IPR008271">
    <property type="entry name" value="Ser/Thr_kinase_AS"/>
</dbReference>
<dbReference type="FunFam" id="1.10.510.10:FF:000653">
    <property type="entry name" value="Non-specific serine/threonine protein kinase"/>
    <property type="match status" value="1"/>
</dbReference>
<comment type="catalytic activity">
    <reaction evidence="15">
        <text>L-seryl-[protein] + ATP = O-phospho-L-seryl-[protein] + ADP + H(+)</text>
        <dbReference type="Rhea" id="RHEA:17989"/>
        <dbReference type="Rhea" id="RHEA-COMP:9863"/>
        <dbReference type="Rhea" id="RHEA-COMP:11604"/>
        <dbReference type="ChEBI" id="CHEBI:15378"/>
        <dbReference type="ChEBI" id="CHEBI:29999"/>
        <dbReference type="ChEBI" id="CHEBI:30616"/>
        <dbReference type="ChEBI" id="CHEBI:83421"/>
        <dbReference type="ChEBI" id="CHEBI:456216"/>
        <dbReference type="EC" id="2.7.11.1"/>
    </reaction>
</comment>
<dbReference type="SMART" id="SM00220">
    <property type="entry name" value="S_TKc"/>
    <property type="match status" value="1"/>
</dbReference>
<feature type="domain" description="Protein kinase" evidence="20">
    <location>
        <begin position="1847"/>
        <end position="2101"/>
    </location>
</feature>
<comment type="function">
    <text evidence="16">CIPK serine-threonine protein kinases interact with CBL proteins. Binding of a CBL protein to the regulatory NAF domain of CIPK protein lead to the activation of the kinase in a calcium-dependent manner.</text>
</comment>
<evidence type="ECO:0000256" key="7">
    <source>
        <dbReference type="ARBA" id="ARBA00022741"/>
    </source>
</evidence>
<evidence type="ECO:0000256" key="16">
    <source>
        <dbReference type="ARBA" id="ARBA00058225"/>
    </source>
</evidence>
<dbReference type="OrthoDB" id="1933275at2759"/>
<dbReference type="PANTHER" id="PTHR35480">
    <property type="entry name" value="MATERNAL EFFECT EMBRYO ARREST 22"/>
    <property type="match status" value="1"/>
</dbReference>
<dbReference type="Gene3D" id="3.30.310.80">
    <property type="entry name" value="Kinase associated domain 1, KA1"/>
    <property type="match status" value="1"/>
</dbReference>
<keyword evidence="5" id="KW-0723">Serine/threonine-protein kinase</keyword>
<dbReference type="Pfam" id="PF03822">
    <property type="entry name" value="NAF"/>
    <property type="match status" value="1"/>
</dbReference>
<feature type="coiled-coil region" evidence="18">
    <location>
        <begin position="60"/>
        <end position="115"/>
    </location>
</feature>
<feature type="binding site" evidence="17">
    <location>
        <position position="1876"/>
    </location>
    <ligand>
        <name>ATP</name>
        <dbReference type="ChEBI" id="CHEBI:30616"/>
    </ligand>
</feature>
<keyword evidence="7 17" id="KW-0547">Nucleotide-binding</keyword>
<dbReference type="GO" id="GO:0005524">
    <property type="term" value="F:ATP binding"/>
    <property type="evidence" value="ECO:0007669"/>
    <property type="project" value="UniProtKB-UniRule"/>
</dbReference>
<sequence length="2626" mass="295046">MLNVPNLIAYVDALRAMAEGIEVNSNTEKPCCAKRKERYLKLKESRDFLRSALQGLQPKIIDLQNEKDNLIQARDTERARADSEKQAKEKESALRDGLEKEILNLKYELASLEGKKETRNQEDDGEVVLLRNRVSELEGEINQLGECLKEGRKEGELGKKIEGEKKKVEEACKVEEEADLKESTVRASLENEILNLKSEIASLKGSRDTTGRDEVVKVNLLQSRVTEGEAKIYRLNELLEKERQRGDLEKKKVEAEKKKAEEAWKKEKEARSKESSARVGLENEISNLKSEIASLRAECASRDQAEGGETLQIQSRVSEAEEECNQLKVLLDEERKRGDSEKKKAKAVKKKAGAWKLENEAKQKESDKMENEISLLKSEIASLQEKWVSKDHDEGGEVDLLRSRVSEVEAEINRLSELLDSERKRGDSENKRAEVEKKKASDAWKLVKSEKNKFEEERRLANIEKSCAEECRLKLNASQTEVNELRAKLASERSRIEEGHRQLETEKKIANREKKRAESERVKAEEQEKCVEQEKKKLMDEKNRSDYLSQKLEEVRQRSESLEKEMQELMSARRVEEAVTVPSDLSRIASGNVVLLEKQLKLEKKHVKHVKKMAKLEKVRNNLLEQELRRLKQDFVQFCYRLNVLDGCFSDGIEGIDASAKVSKSLRLQSSNVNNKYTGKELFSLYGKSHNELVKARYTNMEGFDHFRSTVGCSAPMSDGSGSSTKPISGISSTLESLNGGSVRNKLQNSAIYSTSTSFSDRPSVGSQENNTFFVPRPDNIVENLKQRPTIPLLSAETTKLRITENLGVVAEDSVRTQVRKDVENPCLNLINNDSTKIVCSQSGLKRKRVSDEVESIEGFGTGHKNGASQIEGKLASSNALILENNVGTAISSQSDGKLNDLDEGRHPTAPVLKDMCASSFISNKKRRASLEDILKPCSKDVDELVKNLETEATKYAGVFNHTVSQANCFLETVHSCRDETVDTGKTNPEAEECIENMTFEDIMKLLELDDAADEEKYTMAMDTPLSPSLPEIDMPDMEAFDVGDSIMAEGGVCRGVENDVANTVPPCRFDIINAETDTNKLKFNSSGSSLYSTIHHLEGPDVRFPDSLNDNAGIHIATDTVNTLTHQVSETSIEIVVTNQVPGNEVMDAPHTSSEQQVHKKLSKYFVAFPNSKDKNSISRIISAQEICISCSSIVSQKVWVVQKILVALAKEENLVCQEKACVFFSLLLQNFVAVTSVNFENSFSDDIYTCSDSFLNHIKTVMSDVEMRHILLEVIQLNSLLCVIESFLVDKRVMVYSDVSSETHFPCDTQGIRLLDGTNILLSSEPATTHKLVAGSIILASICATTGHTGFICEASYKILLTHKSDSYLMLTMLHVFAFLCGSKFFTLSSHSLIMTVVRSIVILLEIGKGSIDGSCDSYIRPLRESQPRFPRCAHCKFSEAVASVDDVSRILLEKLQHCALTVTGHQPTASVQFCVPSEMERAEQNSEHNIAFCGIGCDSPGSLNKYGWLDTSQSDSIPHHVSDILSLVELLACYMNLEYTWMPLERHLRLGQGSKNFREKALGKIILLATVGLFRREKQQRFPEQGRSDGYHSHNQSMSVASYLESWEWTRSKIIPHLVKILESSVSEKLSSAVILVIGQLGRFGIDDSGCEQLGVEQLRCRLAVLFNEKTKMNCGLLMQFSLVRALIDLLYVNFEDLVTKEDIPVAAGRRVHANLVRTWFSQLSKEQKSLSFGILQPAGKLLAFVITGFCLSRASPRSVIMLLERAIDVDSKFQSYKRHGFFVENIFVEYCCNFGNKSIFNLKKADSARFGLKMANMQRKKRSSSRLPAMEDNNKKSIMQGRFEVGKLLGVGTFAKVYVARNLSTNECVAIKILDKEKIMKGGFIAHIKREIEILRRVRHPNIVQLFEVMGSKTKIYFVMEYVKGGELFKRVSKGRLKEDLARKYFQQLVSAVGHCHARGVFHRDLKPQNLLLDENGDLKVSDFGLSCVSEQIRQDGLFHTFCGTPAYVSPEVLGRRGYDAAKVDIWSCGVILFVLMAGYLPFYDQNIITMYKKIFKGEFRSPSWFTPQLNRLLTRLLDINPSTRITILQIMENRWFKKGFKNMKFYIEDDRVCSIEDEDNNVDVDTQSETSVSESESESSEPLKRVGVPGLPRPPSLNAFDILSFSNLSGLFDEGGEESRFISGAPVSKIISKLEEIAKVVSFSVRKKDCRMNLEGLKEGVKGPLSIAAEIFELTPTLRVVEVKKKGGDSGEYVEFWNNELKPGLENLGHDDEELVLNDSVVGIDSHLPSDMYRLVSGLNMSLYLRNGRLGSEMRLFYMKTTIGISRRLATAVEKSEPESSSSFTFSSDKMKSGDDNNIFVKTREKTSVTMPMSFMTGSIVGKRFYKQVTTRESEDGNGWNVMLDYRTLKTPSKRPLKLPTLALAKAIAAEWEYQESDGIRPFMMPLMRLACTALERVPLTRLKIVEHLMKKFHQDLVFCRAPGDNVLTKGVFEKQVEKIDPILNWVESEFGFKPVVYSTFFGGKQEDGLVHAIESFLKNTNDCELAAIDAIASAAHSLVISIGMFRGRLQIEEAIELIRLEEDLQVDRWGLVEGGHDLDIADLKVQISSAAVFLGLSQKS</sequence>
<keyword evidence="18" id="KW-0175">Coiled coil</keyword>
<dbReference type="GO" id="GO:0007165">
    <property type="term" value="P:signal transduction"/>
    <property type="evidence" value="ECO:0007669"/>
    <property type="project" value="InterPro"/>
</dbReference>
<keyword evidence="23" id="KW-1185">Reference proteome</keyword>
<dbReference type="SUPFAM" id="SSF56112">
    <property type="entry name" value="Protein kinase-like (PK-like)"/>
    <property type="match status" value="1"/>
</dbReference>
<dbReference type="PROSITE" id="PS50816">
    <property type="entry name" value="NAF"/>
    <property type="match status" value="1"/>
</dbReference>
<dbReference type="Gene3D" id="1.10.3580.10">
    <property type="entry name" value="ATP12 ATPase"/>
    <property type="match status" value="1"/>
</dbReference>
<evidence type="ECO:0000256" key="18">
    <source>
        <dbReference type="SAM" id="Coils"/>
    </source>
</evidence>
<evidence type="ECO:0000256" key="17">
    <source>
        <dbReference type="PROSITE-ProRule" id="PRU10141"/>
    </source>
</evidence>
<name>A0A835GX20_9MAGN</name>
<dbReference type="EMBL" id="JADFTS010000009">
    <property type="protein sequence ID" value="KAF9587717.1"/>
    <property type="molecule type" value="Genomic_DNA"/>
</dbReference>
<dbReference type="Gene3D" id="1.10.510.10">
    <property type="entry name" value="Transferase(Phosphotransferase) domain 1"/>
    <property type="match status" value="1"/>
</dbReference>
<feature type="region of interest" description="Disordered" evidence="19">
    <location>
        <begin position="419"/>
        <end position="442"/>
    </location>
</feature>
<keyword evidence="8" id="KW-0418">Kinase</keyword>
<keyword evidence="12" id="KW-0143">Chaperone</keyword>
<dbReference type="InterPro" id="IPR011419">
    <property type="entry name" value="ATP12_ATP_synth-F1-assembly"/>
</dbReference>
<feature type="compositionally biased region" description="Basic and acidic residues" evidence="19">
    <location>
        <begin position="246"/>
        <end position="276"/>
    </location>
</feature>
<feature type="domain" description="NAF" evidence="21">
    <location>
        <begin position="2157"/>
        <end position="2178"/>
    </location>
</feature>
<dbReference type="InterPro" id="IPR042272">
    <property type="entry name" value="ATP12_ATP_synth-F1-assembly_N"/>
</dbReference>
<dbReference type="PROSITE" id="PS50011">
    <property type="entry name" value="PROTEIN_KINASE_DOM"/>
    <property type="match status" value="1"/>
</dbReference>
<dbReference type="SUPFAM" id="SSF160909">
    <property type="entry name" value="ATP12-like"/>
    <property type="match status" value="1"/>
</dbReference>
<evidence type="ECO:0000256" key="1">
    <source>
        <dbReference type="ARBA" id="ARBA00004173"/>
    </source>
</evidence>
<dbReference type="PANTHER" id="PTHR35480:SF1">
    <property type="entry name" value="MATERNAL EFFECT EMBRYO ARREST 22"/>
    <property type="match status" value="1"/>
</dbReference>
<evidence type="ECO:0000256" key="11">
    <source>
        <dbReference type="ARBA" id="ARBA00023128"/>
    </source>
</evidence>
<dbReference type="EC" id="2.7.11.1" evidence="4"/>
<gene>
    <name evidence="22" type="ORF">IFM89_004694</name>
</gene>
<evidence type="ECO:0000256" key="10">
    <source>
        <dbReference type="ARBA" id="ARBA00022946"/>
    </source>
</evidence>
<feature type="region of interest" description="Disordered" evidence="19">
    <location>
        <begin position="246"/>
        <end position="279"/>
    </location>
</feature>
<evidence type="ECO:0000313" key="23">
    <source>
        <dbReference type="Proteomes" id="UP000631114"/>
    </source>
</evidence>
<evidence type="ECO:0000256" key="13">
    <source>
        <dbReference type="ARBA" id="ARBA00023211"/>
    </source>
</evidence>
<evidence type="ECO:0000259" key="20">
    <source>
        <dbReference type="PROSITE" id="PS50011"/>
    </source>
</evidence>
<dbReference type="FunFam" id="3.30.310.80:FF:000005">
    <property type="entry name" value="Non-specific serine/threonine protein kinase"/>
    <property type="match status" value="1"/>
</dbReference>
<evidence type="ECO:0000256" key="5">
    <source>
        <dbReference type="ARBA" id="ARBA00022527"/>
    </source>
</evidence>
<dbReference type="Proteomes" id="UP000631114">
    <property type="component" value="Unassembled WGS sequence"/>
</dbReference>
<feature type="compositionally biased region" description="Basic and acidic residues" evidence="19">
    <location>
        <begin position="420"/>
        <end position="442"/>
    </location>
</feature>
<dbReference type="InterPro" id="IPR000719">
    <property type="entry name" value="Prot_kinase_dom"/>
</dbReference>
<dbReference type="InterPro" id="IPR017441">
    <property type="entry name" value="Protein_kinase_ATP_BS"/>
</dbReference>
<evidence type="ECO:0000256" key="14">
    <source>
        <dbReference type="ARBA" id="ARBA00047899"/>
    </source>
</evidence>
<evidence type="ECO:0000256" key="6">
    <source>
        <dbReference type="ARBA" id="ARBA00022679"/>
    </source>
</evidence>
<evidence type="ECO:0000256" key="19">
    <source>
        <dbReference type="SAM" id="MobiDB-lite"/>
    </source>
</evidence>
<organism evidence="22 23">
    <name type="scientific">Coptis chinensis</name>
    <dbReference type="NCBI Taxonomy" id="261450"/>
    <lineage>
        <taxon>Eukaryota</taxon>
        <taxon>Viridiplantae</taxon>
        <taxon>Streptophyta</taxon>
        <taxon>Embryophyta</taxon>
        <taxon>Tracheophyta</taxon>
        <taxon>Spermatophyta</taxon>
        <taxon>Magnoliopsida</taxon>
        <taxon>Ranunculales</taxon>
        <taxon>Ranunculaceae</taxon>
        <taxon>Coptidoideae</taxon>
        <taxon>Coptis</taxon>
    </lineage>
</organism>
<feature type="region of interest" description="Disordered" evidence="19">
    <location>
        <begin position="2123"/>
        <end position="2153"/>
    </location>
</feature>
<evidence type="ECO:0000256" key="9">
    <source>
        <dbReference type="ARBA" id="ARBA00022840"/>
    </source>
</evidence>
<evidence type="ECO:0000313" key="22">
    <source>
        <dbReference type="EMBL" id="KAF9587717.1"/>
    </source>
</evidence>
<feature type="coiled-coil region" evidence="18">
    <location>
        <begin position="468"/>
        <end position="579"/>
    </location>
</feature>
<dbReference type="CDD" id="cd12195">
    <property type="entry name" value="CIPK_C"/>
    <property type="match status" value="1"/>
</dbReference>
<comment type="similarity">
    <text evidence="3">Belongs to the ATP12 family.</text>
</comment>
<dbReference type="GO" id="GO:0043461">
    <property type="term" value="P:proton-transporting ATP synthase complex assembly"/>
    <property type="evidence" value="ECO:0007669"/>
    <property type="project" value="InterPro"/>
</dbReference>
<keyword evidence="10" id="KW-0809">Transit peptide</keyword>
<dbReference type="GO" id="GO:0004674">
    <property type="term" value="F:protein serine/threonine kinase activity"/>
    <property type="evidence" value="ECO:0007669"/>
    <property type="project" value="UniProtKB-KW"/>
</dbReference>
<dbReference type="Pfam" id="PF07542">
    <property type="entry name" value="ATP12"/>
    <property type="match status" value="1"/>
</dbReference>
<keyword evidence="9 17" id="KW-0067">ATP-binding</keyword>
<keyword evidence="13" id="KW-0464">Manganese</keyword>
<dbReference type="Gene3D" id="3.30.2180.10">
    <property type="entry name" value="ATP12-like"/>
    <property type="match status" value="1"/>
</dbReference>
<evidence type="ECO:0000256" key="3">
    <source>
        <dbReference type="ARBA" id="ARBA00008231"/>
    </source>
</evidence>
<dbReference type="InterPro" id="IPR011009">
    <property type="entry name" value="Kinase-like_dom_sf"/>
</dbReference>
<protein>
    <recommendedName>
        <fullName evidence="4">non-specific serine/threonine protein kinase</fullName>
        <ecNumber evidence="4">2.7.11.1</ecNumber>
    </recommendedName>
</protein>
<dbReference type="InterPro" id="IPR004041">
    <property type="entry name" value="NAF_dom"/>
</dbReference>
<evidence type="ECO:0000256" key="12">
    <source>
        <dbReference type="ARBA" id="ARBA00023186"/>
    </source>
</evidence>
<dbReference type="PROSITE" id="PS00107">
    <property type="entry name" value="PROTEIN_KINASE_ATP"/>
    <property type="match status" value="1"/>
</dbReference>
<comment type="catalytic activity">
    <reaction evidence="14">
        <text>L-threonyl-[protein] + ATP = O-phospho-L-threonyl-[protein] + ADP + H(+)</text>
        <dbReference type="Rhea" id="RHEA:46608"/>
        <dbReference type="Rhea" id="RHEA-COMP:11060"/>
        <dbReference type="Rhea" id="RHEA-COMP:11605"/>
        <dbReference type="ChEBI" id="CHEBI:15378"/>
        <dbReference type="ChEBI" id="CHEBI:30013"/>
        <dbReference type="ChEBI" id="CHEBI:30616"/>
        <dbReference type="ChEBI" id="CHEBI:61977"/>
        <dbReference type="ChEBI" id="CHEBI:456216"/>
        <dbReference type="EC" id="2.7.11.1"/>
    </reaction>
</comment>
<dbReference type="InterPro" id="IPR023335">
    <property type="entry name" value="ATP12_ortho_dom_sf"/>
</dbReference>
<comment type="similarity">
    <text evidence="2">Belongs to the protein kinase superfamily. CAMK Ser/Thr protein kinase family. SNF1 subfamily.</text>
</comment>
<comment type="caution">
    <text evidence="22">The sequence shown here is derived from an EMBL/GenBank/DDBJ whole genome shotgun (WGS) entry which is preliminary data.</text>
</comment>